<dbReference type="EMBL" id="BBNS01000045">
    <property type="protein sequence ID" value="GAL73252.1"/>
    <property type="molecule type" value="Genomic_DNA"/>
</dbReference>
<dbReference type="AlphaFoldDB" id="A0A090X0R1"/>
<dbReference type="InterPro" id="IPR036291">
    <property type="entry name" value="NAD(P)-bd_dom_sf"/>
</dbReference>
<accession>A0A090X0R1</accession>
<dbReference type="GO" id="GO:0008743">
    <property type="term" value="F:L-threonine 3-dehydrogenase activity"/>
    <property type="evidence" value="ECO:0007669"/>
    <property type="project" value="UniProtKB-EC"/>
</dbReference>
<dbReference type="SUPFAM" id="SSF51735">
    <property type="entry name" value="NAD(P)-binding Rossmann-fold domains"/>
    <property type="match status" value="1"/>
</dbReference>
<evidence type="ECO:0000313" key="2">
    <source>
        <dbReference type="Proteomes" id="UP000029646"/>
    </source>
</evidence>
<gene>
    <name evidence="1" type="ORF">JCM19302_154</name>
</gene>
<dbReference type="Proteomes" id="UP000029646">
    <property type="component" value="Unassembled WGS sequence"/>
</dbReference>
<proteinExistence type="predicted"/>
<organism evidence="1 2">
    <name type="scientific">Jejuia pallidilutea</name>
    <dbReference type="NCBI Taxonomy" id="504487"/>
    <lineage>
        <taxon>Bacteria</taxon>
        <taxon>Pseudomonadati</taxon>
        <taxon>Bacteroidota</taxon>
        <taxon>Flavobacteriia</taxon>
        <taxon>Flavobacteriales</taxon>
        <taxon>Flavobacteriaceae</taxon>
        <taxon>Jejuia</taxon>
    </lineage>
</organism>
<dbReference type="RefSeq" id="WP_369385305.1">
    <property type="nucleotide sequence ID" value="NZ_BBNS01000045.1"/>
</dbReference>
<name>A0A090X0R1_9FLAO</name>
<dbReference type="Gene3D" id="3.40.50.720">
    <property type="entry name" value="NAD(P)-binding Rossmann-like Domain"/>
    <property type="match status" value="1"/>
</dbReference>
<protein>
    <submittedName>
        <fullName evidence="1">L-threonine 3-dehydrogenase</fullName>
        <ecNumber evidence="1">1.1.1.103</ecNumber>
    </submittedName>
</protein>
<reference evidence="1 2" key="1">
    <citation type="journal article" date="2014" name="Genome Announc.">
        <title>Draft Genome Sequence of Marine Flavobacterium Jejuia pallidilutea Strain 11shimoA1 and Pigmentation Mutants.</title>
        <authorList>
            <person name="Takatani N."/>
            <person name="Nakanishi M."/>
            <person name="Meirelles P."/>
            <person name="Mino S."/>
            <person name="Suda W."/>
            <person name="Oshima K."/>
            <person name="Hattori M."/>
            <person name="Ohkuma M."/>
            <person name="Hosokawa M."/>
            <person name="Miyashita K."/>
            <person name="Thompson F.L."/>
            <person name="Niwa A."/>
            <person name="Sawabe T."/>
            <person name="Sawabe T."/>
        </authorList>
    </citation>
    <scope>NUCLEOTIDE SEQUENCE [LARGE SCALE GENOMIC DNA]</scope>
    <source>
        <strain evidence="2">JCM19302</strain>
    </source>
</reference>
<dbReference type="EC" id="1.1.1.103" evidence="1"/>
<keyword evidence="1" id="KW-0560">Oxidoreductase</keyword>
<comment type="caution">
    <text evidence="1">The sequence shown here is derived from an EMBL/GenBank/DDBJ whole genome shotgun (WGS) entry which is preliminary data.</text>
</comment>
<sequence length="42" mass="4969">MPNSIDDTIARTDWGWKPNFDLEAMTKDMIKHLKQNYKTENA</sequence>
<evidence type="ECO:0000313" key="1">
    <source>
        <dbReference type="EMBL" id="GAL73252.1"/>
    </source>
</evidence>